<dbReference type="RefSeq" id="WP_078933024.1">
    <property type="nucleotide sequence ID" value="NZ_FUWG01000007.1"/>
</dbReference>
<evidence type="ECO:0000313" key="1">
    <source>
        <dbReference type="EMBL" id="SJZ39893.1"/>
    </source>
</evidence>
<name>A0A1T4KC38_TREPO</name>
<dbReference type="Proteomes" id="UP000190423">
    <property type="component" value="Unassembled WGS sequence"/>
</dbReference>
<reference evidence="1 2" key="1">
    <citation type="submission" date="2017-02" db="EMBL/GenBank/DDBJ databases">
        <authorList>
            <person name="Peterson S.W."/>
        </authorList>
    </citation>
    <scope>NUCLEOTIDE SEQUENCE [LARGE SCALE GENOMIC DNA]</scope>
    <source>
        <strain evidence="1 2">ATCC BAA-908</strain>
    </source>
</reference>
<evidence type="ECO:0000313" key="2">
    <source>
        <dbReference type="Proteomes" id="UP000190423"/>
    </source>
</evidence>
<dbReference type="GeneID" id="78316410"/>
<organism evidence="1 2">
    <name type="scientific">Treponema porcinum</name>
    <dbReference type="NCBI Taxonomy" id="261392"/>
    <lineage>
        <taxon>Bacteria</taxon>
        <taxon>Pseudomonadati</taxon>
        <taxon>Spirochaetota</taxon>
        <taxon>Spirochaetia</taxon>
        <taxon>Spirochaetales</taxon>
        <taxon>Treponemataceae</taxon>
        <taxon>Treponema</taxon>
    </lineage>
</organism>
<dbReference type="EMBL" id="FUWG01000007">
    <property type="protein sequence ID" value="SJZ39893.1"/>
    <property type="molecule type" value="Genomic_DNA"/>
</dbReference>
<proteinExistence type="predicted"/>
<gene>
    <name evidence="1" type="ORF">SAMN02745149_01112</name>
</gene>
<keyword evidence="2" id="KW-1185">Reference proteome</keyword>
<protein>
    <submittedName>
        <fullName evidence="1">Uncharacterized protein</fullName>
    </submittedName>
</protein>
<dbReference type="OrthoDB" id="356440at2"/>
<sequence>MEKTKLSGIERELVLQYLIDGNVPVTITPVENSTAESDGKIHPLNSAVFPVALNAGQISVLKEGIILLKNPPKTVSAFLDKEVKVEFYFNRVGLFFITRLKAVSAGSALVIPAEINRIQDVEVQQKYDFSAVLHYAVQNGSIQEFSCVPAQGFQLFSRPVWSSISLENQKKAKEYLELFVSSAKETGKAGNGIQLVNVCRYVAEEQPEVFEAVQGRVKPFDILFVNHERIVLGFRKNEAVQLSAGCEYDITMKFSLKSTPSITRDIAVSCCADFVYSDSDGTKFCADCSYTKLQEEDCRFLYEKATSLLFI</sequence>
<dbReference type="AlphaFoldDB" id="A0A1T4KC38"/>
<accession>A0A1T4KC38</accession>